<dbReference type="AlphaFoldDB" id="A0A9W9HYZ7"/>
<dbReference type="SUPFAM" id="SSF52949">
    <property type="entry name" value="Macro domain-like"/>
    <property type="match status" value="1"/>
</dbReference>
<organism evidence="1 2">
    <name type="scientific">Penicillium canariense</name>
    <dbReference type="NCBI Taxonomy" id="189055"/>
    <lineage>
        <taxon>Eukaryota</taxon>
        <taxon>Fungi</taxon>
        <taxon>Dikarya</taxon>
        <taxon>Ascomycota</taxon>
        <taxon>Pezizomycotina</taxon>
        <taxon>Eurotiomycetes</taxon>
        <taxon>Eurotiomycetidae</taxon>
        <taxon>Eurotiales</taxon>
        <taxon>Aspergillaceae</taxon>
        <taxon>Penicillium</taxon>
    </lineage>
</organism>
<comment type="caution">
    <text evidence="1">The sequence shown here is derived from an EMBL/GenBank/DDBJ whole genome shotgun (WGS) entry which is preliminary data.</text>
</comment>
<sequence length="235" mass="26713">MTSNIPEIILLCMDSEFITAFDEALQTQWPDYSPGKVKITTVNERLNSLPPSVKFDLVVSPANSYGRLDGAFDHAISQTFSPRKDYHALTRAAQLVLYDKWRGFAPPGSCTLVEFPENLKQNDHNCSWVGLCPTMREPEDVNWDREVVYECVWSLLCQIEGHNRSHVDNRIETILMAPLAAGIGKVSKERWSAQTALALKHFVAALEKPQVWSTLQWDTIEEIDNEVHATWKVKK</sequence>
<accession>A0A9W9HYZ7</accession>
<dbReference type="Proteomes" id="UP001149163">
    <property type="component" value="Unassembled WGS sequence"/>
</dbReference>
<reference evidence="1" key="1">
    <citation type="submission" date="2022-11" db="EMBL/GenBank/DDBJ databases">
        <authorList>
            <person name="Petersen C."/>
        </authorList>
    </citation>
    <scope>NUCLEOTIDE SEQUENCE</scope>
    <source>
        <strain evidence="1">IBT 26290</strain>
    </source>
</reference>
<gene>
    <name evidence="1" type="ORF">N7482_007144</name>
</gene>
<evidence type="ECO:0000313" key="1">
    <source>
        <dbReference type="EMBL" id="KAJ5160140.1"/>
    </source>
</evidence>
<name>A0A9W9HYZ7_9EURO</name>
<evidence type="ECO:0000313" key="2">
    <source>
        <dbReference type="Proteomes" id="UP001149163"/>
    </source>
</evidence>
<dbReference type="OrthoDB" id="6082470at2759"/>
<keyword evidence="2" id="KW-1185">Reference proteome</keyword>
<dbReference type="InterPro" id="IPR043472">
    <property type="entry name" value="Macro_dom-like"/>
</dbReference>
<dbReference type="Gene3D" id="3.40.220.10">
    <property type="entry name" value="Leucine Aminopeptidase, subunit E, domain 1"/>
    <property type="match status" value="1"/>
</dbReference>
<evidence type="ECO:0008006" key="3">
    <source>
        <dbReference type="Google" id="ProtNLM"/>
    </source>
</evidence>
<proteinExistence type="predicted"/>
<dbReference type="GeneID" id="81428445"/>
<reference evidence="1" key="2">
    <citation type="journal article" date="2023" name="IMA Fungus">
        <title>Comparative genomic study of the Penicillium genus elucidates a diverse pangenome and 15 lateral gene transfer events.</title>
        <authorList>
            <person name="Petersen C."/>
            <person name="Sorensen T."/>
            <person name="Nielsen M.R."/>
            <person name="Sondergaard T.E."/>
            <person name="Sorensen J.L."/>
            <person name="Fitzpatrick D.A."/>
            <person name="Frisvad J.C."/>
            <person name="Nielsen K.L."/>
        </authorList>
    </citation>
    <scope>NUCLEOTIDE SEQUENCE</scope>
    <source>
        <strain evidence="1">IBT 26290</strain>
    </source>
</reference>
<protein>
    <recommendedName>
        <fullName evidence="3">Macro domain-like protein</fullName>
    </recommendedName>
</protein>
<dbReference type="RefSeq" id="XP_056541698.1">
    <property type="nucleotide sequence ID" value="XM_056689269.1"/>
</dbReference>
<dbReference type="EMBL" id="JAPQKN010000004">
    <property type="protein sequence ID" value="KAJ5160140.1"/>
    <property type="molecule type" value="Genomic_DNA"/>
</dbReference>